<dbReference type="EMBL" id="QWDD01000001">
    <property type="protein sequence ID" value="RNJ49804.1"/>
    <property type="molecule type" value="Genomic_DNA"/>
</dbReference>
<dbReference type="AlphaFoldDB" id="A0A3M9XP63"/>
<keyword evidence="2" id="KW-1185">Reference proteome</keyword>
<dbReference type="RefSeq" id="WP_123175768.1">
    <property type="nucleotide sequence ID" value="NZ_QWDD01000001.1"/>
</dbReference>
<dbReference type="Proteomes" id="UP000268623">
    <property type="component" value="Unassembled WGS sequence"/>
</dbReference>
<evidence type="ECO:0000313" key="2">
    <source>
        <dbReference type="Proteomes" id="UP000268623"/>
    </source>
</evidence>
<accession>A0A3M9XP63</accession>
<reference evidence="1 2" key="1">
    <citation type="submission" date="2018-08" db="EMBL/GenBank/DDBJ databases">
        <title>Genome sequence of Methylocystis hirsuta CSC1, a methanotroph able to accumulate PHAs.</title>
        <authorList>
            <person name="Bordel S."/>
            <person name="Rodriguez E."/>
            <person name="Gancedo J."/>
            <person name="Munoz R."/>
        </authorList>
    </citation>
    <scope>NUCLEOTIDE SEQUENCE [LARGE SCALE GENOMIC DNA]</scope>
    <source>
        <strain evidence="1 2">CSC1</strain>
    </source>
</reference>
<protein>
    <recommendedName>
        <fullName evidence="3">Protein transcription factor</fullName>
    </recommendedName>
</protein>
<evidence type="ECO:0008006" key="3">
    <source>
        <dbReference type="Google" id="ProtNLM"/>
    </source>
</evidence>
<dbReference type="OrthoDB" id="8373733at2"/>
<sequence length="90" mass="9678">MIMLSRETEVLAERLAAARRVSVDEAIRQALEASARAAGVSPAQQSARALSDAEIAAKKARIDQLVAEIAALPILDPRSPQEIMDDINEL</sequence>
<proteinExistence type="predicted"/>
<name>A0A3M9XP63_9HYPH</name>
<evidence type="ECO:0000313" key="1">
    <source>
        <dbReference type="EMBL" id="RNJ49804.1"/>
    </source>
</evidence>
<organism evidence="1 2">
    <name type="scientific">Methylocystis hirsuta</name>
    <dbReference type="NCBI Taxonomy" id="369798"/>
    <lineage>
        <taxon>Bacteria</taxon>
        <taxon>Pseudomonadati</taxon>
        <taxon>Pseudomonadota</taxon>
        <taxon>Alphaproteobacteria</taxon>
        <taxon>Hyphomicrobiales</taxon>
        <taxon>Methylocystaceae</taxon>
        <taxon>Methylocystis</taxon>
    </lineage>
</organism>
<gene>
    <name evidence="1" type="ORF">D1O30_09560</name>
</gene>
<comment type="caution">
    <text evidence="1">The sequence shown here is derived from an EMBL/GenBank/DDBJ whole genome shotgun (WGS) entry which is preliminary data.</text>
</comment>